<feature type="non-terminal residue" evidence="1">
    <location>
        <position position="426"/>
    </location>
</feature>
<reference evidence="1" key="1">
    <citation type="submission" date="2022-07" db="EMBL/GenBank/DDBJ databases">
        <title>Phylogenomic reconstructions and comparative analyses of Kickxellomycotina fungi.</title>
        <authorList>
            <person name="Reynolds N.K."/>
            <person name="Stajich J.E."/>
            <person name="Barry K."/>
            <person name="Grigoriev I.V."/>
            <person name="Crous P."/>
            <person name="Smith M.E."/>
        </authorList>
    </citation>
    <scope>NUCLEOTIDE SEQUENCE</scope>
    <source>
        <strain evidence="1">CBS 190363</strain>
    </source>
</reference>
<name>A0ACC1LVZ8_9FUNG</name>
<feature type="non-terminal residue" evidence="1">
    <location>
        <position position="1"/>
    </location>
</feature>
<dbReference type="Proteomes" id="UP001139981">
    <property type="component" value="Unassembled WGS sequence"/>
</dbReference>
<evidence type="ECO:0000313" key="2">
    <source>
        <dbReference type="Proteomes" id="UP001139981"/>
    </source>
</evidence>
<organism evidence="1 2">
    <name type="scientific">Coemansia aciculifera</name>
    <dbReference type="NCBI Taxonomy" id="417176"/>
    <lineage>
        <taxon>Eukaryota</taxon>
        <taxon>Fungi</taxon>
        <taxon>Fungi incertae sedis</taxon>
        <taxon>Zoopagomycota</taxon>
        <taxon>Kickxellomycotina</taxon>
        <taxon>Kickxellomycetes</taxon>
        <taxon>Kickxellales</taxon>
        <taxon>Kickxellaceae</taxon>
        <taxon>Coemansia</taxon>
    </lineage>
</organism>
<dbReference type="EMBL" id="JANBVB010002738">
    <property type="protein sequence ID" value="KAJ2882774.1"/>
    <property type="molecule type" value="Genomic_DNA"/>
</dbReference>
<keyword evidence="2" id="KW-1185">Reference proteome</keyword>
<sequence>EARKKNGNNNGRHGNRFGGNEARLDAAADQMAATAAANARREREEADKKKADAKNFAAASALRAKLAARGAPAAVAAAEEDEDDEDEVMMSGSLSVAPAGATKRAHDEVESDGDESLATKKKAVDDETSELLAKRARIDESASGSSSGSDDSADESEAVADGDVAPGSDVAPDSDIVPDSQTVDETPAVAEPVDDVRLYEDGYKSRYYTLKFKISEDNVEEIHTIVEHYVRGLCWVLKYYYQGCTSWGWYYPYHYAPLASDFADLDMMDVSFELGTPLRPYEQLMGVLPARSGHNLPKQFKPLMTLKSSPIIDFYPTDFPLDLNGKKFLWQAVILLPFIDQKRLLDAVQKVYPELSAEERARNDLGQELILVGPENTLYNSLCDLYATGDAVKETPLNPRFSDRMSGTVSCDPNYVPHTAYESPLA</sequence>
<accession>A0ACC1LVZ8</accession>
<comment type="caution">
    <text evidence="1">The sequence shown here is derived from an EMBL/GenBank/DDBJ whole genome shotgun (WGS) entry which is preliminary data.</text>
</comment>
<proteinExistence type="predicted"/>
<evidence type="ECO:0000313" key="1">
    <source>
        <dbReference type="EMBL" id="KAJ2882774.1"/>
    </source>
</evidence>
<protein>
    <submittedName>
        <fullName evidence="1">5'-3' exoribonuclease 2</fullName>
    </submittedName>
</protein>
<gene>
    <name evidence="1" type="primary">RAT1</name>
    <name evidence="1" type="ORF">IWW38_005619</name>
</gene>